<feature type="transmembrane region" description="Helical" evidence="1">
    <location>
        <begin position="651"/>
        <end position="671"/>
    </location>
</feature>
<sequence length="967" mass="111246">MEFLLLTTFLILFVGGLSDENKNISRQYEEDYRYVIQKLIFPLPKFQTIINKKIIRVSNINLYGIDIKSINISKKQDKSTNNESILLNLEINEAYLNATIKSIIKTQIQIVNFTISLPIVFFRAKNQLLENLAINKNSFFSSLENISIIFEGSFSSLVKKYIPLIRDSVFDLVNNNTNFYSFLNPIIGKKGRELFEMINGCVHSKINLIKQLQIPINDHEELIPIIISPVVDISRYILNELVRDISNPLYLNNFINRYIDDEGSINMSKIGEKVGFDIPIVLKVQKNLELVIKDVFITGLNTWHDMSFLFPVSNSKYILDSHSAVDDVEINLITELRFNSNISHEINFSANLVNNKVDFGIQIAALKNGGLNYTSSQFFNINCLSKLLNLNESGITKFLLDTTFKNVNYESNGFLDGFFDESFNFIKSYIFLNNSILFSQFFNGFIYEYVFMNGVNNFIYDLINSQTCQIVDDPTINEMDIKVTYISFSIAAGLGILFGTFVIIQSNKKTQNDNLNELSKWQLFCRTDDKASLMLHPAIPLWIRMIVPLLIFLIFALNYSSNTGHGASIFIKLIINDTQVISLPELIHFNLIDSAVDLWKNGSYFLSFIIFVFSGIWPLVKLVLLFITWILPATIVKAHIRKRILNVLNELGKWSLLESYVIIVMAVAYHLKFDFPIYNTNDIHIPSYLYVWIHLGYGFITLILSTLLSLAMSNVICVINKKVDKYYVELNDETKRIVFNRKNKVFNSLFVIVIVFILVAYSCGIGFKLCSFDLIGYTGWLIDVFRKDTSKSFNAIQIGIEVSKSAEHPKSFKVLFAQIFFYLLTIIIPYVHLIFLILLVFLPLTKKNLARLFYICRLLYSWSCNDVFIVSFFVSFFVIKKVYISGRKCKFLKPIVDEKLIENNSKCYEISTRIQSSAYLILLSAVLYTFLKIFVDINVRRIIKDEASNDHDSSIDEDDSKHDSLSS</sequence>
<feature type="transmembrane region" description="Helical" evidence="1">
    <location>
        <begin position="819"/>
        <end position="842"/>
    </location>
</feature>
<gene>
    <name evidence="3" type="ORF">M9Y10_016090</name>
</gene>
<feature type="transmembrane region" description="Helical" evidence="1">
    <location>
        <begin position="918"/>
        <end position="935"/>
    </location>
</feature>
<dbReference type="PANTHER" id="PTHR34730:SF1">
    <property type="entry name" value="PARAQUAT-INDUCIBLE PROTEIN A"/>
    <property type="match status" value="1"/>
</dbReference>
<comment type="caution">
    <text evidence="3">The sequence shown here is derived from an EMBL/GenBank/DDBJ whole genome shotgun (WGS) entry which is preliminary data.</text>
</comment>
<proteinExistence type="predicted"/>
<dbReference type="InterPro" id="IPR007498">
    <property type="entry name" value="PqiA-like"/>
</dbReference>
<feature type="transmembrane region" description="Helical" evidence="1">
    <location>
        <begin position="541"/>
        <end position="560"/>
    </location>
</feature>
<accession>A0ABR2I6B1</accession>
<evidence type="ECO:0000256" key="2">
    <source>
        <dbReference type="SAM" id="SignalP"/>
    </source>
</evidence>
<organism evidence="3 4">
    <name type="scientific">Tritrichomonas musculus</name>
    <dbReference type="NCBI Taxonomy" id="1915356"/>
    <lineage>
        <taxon>Eukaryota</taxon>
        <taxon>Metamonada</taxon>
        <taxon>Parabasalia</taxon>
        <taxon>Tritrichomonadida</taxon>
        <taxon>Tritrichomonadidae</taxon>
        <taxon>Tritrichomonas</taxon>
    </lineage>
</organism>
<name>A0ABR2I6B1_9EUKA</name>
<evidence type="ECO:0000313" key="4">
    <source>
        <dbReference type="Proteomes" id="UP001470230"/>
    </source>
</evidence>
<keyword evidence="1" id="KW-1133">Transmembrane helix</keyword>
<dbReference type="Proteomes" id="UP001470230">
    <property type="component" value="Unassembled WGS sequence"/>
</dbReference>
<feature type="signal peptide" evidence="2">
    <location>
        <begin position="1"/>
        <end position="18"/>
    </location>
</feature>
<feature type="transmembrane region" description="Helical" evidence="1">
    <location>
        <begin position="604"/>
        <end position="631"/>
    </location>
</feature>
<protein>
    <submittedName>
        <fullName evidence="3">Uncharacterized protein</fullName>
    </submittedName>
</protein>
<reference evidence="3 4" key="1">
    <citation type="submission" date="2024-04" db="EMBL/GenBank/DDBJ databases">
        <title>Tritrichomonas musculus Genome.</title>
        <authorList>
            <person name="Alves-Ferreira E."/>
            <person name="Grigg M."/>
            <person name="Lorenzi H."/>
            <person name="Galac M."/>
        </authorList>
    </citation>
    <scope>NUCLEOTIDE SEQUENCE [LARGE SCALE GENOMIC DNA]</scope>
    <source>
        <strain evidence="3 4">EAF2021</strain>
    </source>
</reference>
<feature type="transmembrane region" description="Helical" evidence="1">
    <location>
        <begin position="854"/>
        <end position="879"/>
    </location>
</feature>
<feature type="transmembrane region" description="Helical" evidence="1">
    <location>
        <begin position="691"/>
        <end position="712"/>
    </location>
</feature>
<dbReference type="PANTHER" id="PTHR34730">
    <property type="entry name" value="UNNAMED PRODUCT"/>
    <property type="match status" value="1"/>
</dbReference>
<keyword evidence="1" id="KW-0812">Transmembrane</keyword>
<evidence type="ECO:0000256" key="1">
    <source>
        <dbReference type="SAM" id="Phobius"/>
    </source>
</evidence>
<feature type="transmembrane region" description="Helical" evidence="1">
    <location>
        <begin position="485"/>
        <end position="504"/>
    </location>
</feature>
<feature type="chain" id="PRO_5046740823" evidence="2">
    <location>
        <begin position="19"/>
        <end position="967"/>
    </location>
</feature>
<dbReference type="EMBL" id="JAPFFF010000020">
    <property type="protein sequence ID" value="KAK8857682.1"/>
    <property type="molecule type" value="Genomic_DNA"/>
</dbReference>
<keyword evidence="2" id="KW-0732">Signal</keyword>
<keyword evidence="4" id="KW-1185">Reference proteome</keyword>
<evidence type="ECO:0000313" key="3">
    <source>
        <dbReference type="EMBL" id="KAK8857682.1"/>
    </source>
</evidence>
<dbReference type="Pfam" id="PF04403">
    <property type="entry name" value="PqiA"/>
    <property type="match status" value="1"/>
</dbReference>
<feature type="transmembrane region" description="Helical" evidence="1">
    <location>
        <begin position="745"/>
        <end position="767"/>
    </location>
</feature>
<keyword evidence="1" id="KW-0472">Membrane</keyword>